<feature type="compositionally biased region" description="Polar residues" evidence="14">
    <location>
        <begin position="78"/>
        <end position="100"/>
    </location>
</feature>
<dbReference type="GO" id="GO:0015031">
    <property type="term" value="P:protein transport"/>
    <property type="evidence" value="ECO:0007669"/>
    <property type="project" value="UniProtKB-KW"/>
</dbReference>
<dbReference type="Gene3D" id="3.40.50.300">
    <property type="entry name" value="P-loop containing nucleotide triphosphate hydrolases"/>
    <property type="match status" value="1"/>
</dbReference>
<evidence type="ECO:0000256" key="8">
    <source>
        <dbReference type="ARBA" id="ARBA00022927"/>
    </source>
</evidence>
<keyword evidence="11" id="KW-1006">Bacterial flagellum protein export</keyword>
<keyword evidence="7" id="KW-1005">Bacterial flagellum biogenesis</keyword>
<comment type="similarity">
    <text evidence="2">Belongs to the GTP-binding SRP family.</text>
</comment>
<dbReference type="PANTHER" id="PTHR43134">
    <property type="entry name" value="SIGNAL RECOGNITION PARTICLE RECEPTOR SUBUNIT ALPHA"/>
    <property type="match status" value="1"/>
</dbReference>
<evidence type="ECO:0000256" key="4">
    <source>
        <dbReference type="ARBA" id="ARBA00022448"/>
    </source>
</evidence>
<dbReference type="NCBIfam" id="TIGR03499">
    <property type="entry name" value="FlhF"/>
    <property type="match status" value="1"/>
</dbReference>
<evidence type="ECO:0000256" key="10">
    <source>
        <dbReference type="ARBA" id="ARBA00023136"/>
    </source>
</evidence>
<evidence type="ECO:0000256" key="2">
    <source>
        <dbReference type="ARBA" id="ARBA00008531"/>
    </source>
</evidence>
<dbReference type="GO" id="GO:0005047">
    <property type="term" value="F:signal recognition particle binding"/>
    <property type="evidence" value="ECO:0007669"/>
    <property type="project" value="TreeGrafter"/>
</dbReference>
<protein>
    <recommendedName>
        <fullName evidence="3 13">Flagellar biosynthesis protein FlhF</fullName>
    </recommendedName>
</protein>
<dbReference type="Gene3D" id="1.20.120.1380">
    <property type="entry name" value="Flagellar FlhF biosynthesis protein, N domain"/>
    <property type="match status" value="1"/>
</dbReference>
<comment type="function">
    <text evidence="12">Necessary for flagellar biosynthesis. May be involved in translocation of the flagellum.</text>
</comment>
<feature type="domain" description="SRP54-type proteins GTP-binding" evidence="16">
    <location>
        <begin position="346"/>
        <end position="537"/>
    </location>
</feature>
<keyword evidence="17" id="KW-0282">Flagellum</keyword>
<evidence type="ECO:0000256" key="7">
    <source>
        <dbReference type="ARBA" id="ARBA00022795"/>
    </source>
</evidence>
<evidence type="ECO:0000256" key="12">
    <source>
        <dbReference type="ARBA" id="ARBA00025337"/>
    </source>
</evidence>
<name>A0AAP3DDV1_BRELA</name>
<dbReference type="InterPro" id="IPR003593">
    <property type="entry name" value="AAA+_ATPase"/>
</dbReference>
<comment type="subcellular location">
    <subcellularLocation>
        <location evidence="1">Cell membrane</location>
        <topology evidence="1">Peripheral membrane protein</topology>
        <orientation evidence="1">Cytoplasmic side</orientation>
    </subcellularLocation>
</comment>
<reference evidence="17" key="1">
    <citation type="submission" date="2022-09" db="EMBL/GenBank/DDBJ databases">
        <title>Genome analysis and characterization of larvicidal activity of Brevibacillus strains.</title>
        <authorList>
            <person name="Patrusheva E.V."/>
            <person name="Izotova A.O."/>
            <person name="Toshchakov S.V."/>
            <person name="Sineoky S.P."/>
        </authorList>
    </citation>
    <scope>NUCLEOTIDE SEQUENCE</scope>
    <source>
        <strain evidence="17">VKPM_B-13247</strain>
    </source>
</reference>
<dbReference type="GO" id="GO:0005886">
    <property type="term" value="C:plasma membrane"/>
    <property type="evidence" value="ECO:0007669"/>
    <property type="project" value="UniProtKB-SubCell"/>
</dbReference>
<dbReference type="GO" id="GO:0006614">
    <property type="term" value="P:SRP-dependent cotranslational protein targeting to membrane"/>
    <property type="evidence" value="ECO:0007669"/>
    <property type="project" value="UniProtKB-UniRule"/>
</dbReference>
<dbReference type="GO" id="GO:0003924">
    <property type="term" value="F:GTPase activity"/>
    <property type="evidence" value="ECO:0007669"/>
    <property type="project" value="UniProtKB-UniRule"/>
</dbReference>
<dbReference type="InterPro" id="IPR027417">
    <property type="entry name" value="P-loop_NTPase"/>
</dbReference>
<evidence type="ECO:0000313" key="18">
    <source>
        <dbReference type="Proteomes" id="UP001077662"/>
    </source>
</evidence>
<dbReference type="AlphaFoldDB" id="A0AAP3DDV1"/>
<keyword evidence="10" id="KW-0472">Membrane</keyword>
<dbReference type="FunFam" id="3.40.50.300:FF:000695">
    <property type="entry name" value="Flagellar biosynthesis regulator FlhF"/>
    <property type="match status" value="1"/>
</dbReference>
<dbReference type="SMART" id="SM00382">
    <property type="entry name" value="AAA"/>
    <property type="match status" value="1"/>
</dbReference>
<evidence type="ECO:0000313" key="17">
    <source>
        <dbReference type="EMBL" id="MCZ0806453.1"/>
    </source>
</evidence>
<dbReference type="CDD" id="cd17873">
    <property type="entry name" value="FlhF"/>
    <property type="match status" value="1"/>
</dbReference>
<gene>
    <name evidence="17" type="primary">flhF</name>
    <name evidence="17" type="ORF">O0554_05875</name>
</gene>
<sequence>MKVKRYLVESMPEALEKIRVELGKDAVILNTKPVKTGGFMGMFRKQQIEVIAAAETKEEKQAPAKPATSVPKLDRQENGNPFVSKQGYQSPYKNEPSSVGQRPKVIQTASHPNAAPHTNSKEGLLVTPTQDGDFVQQEEQPKSLAGALAAIRYQQAIHTLTDANQQSGTVLPSSTPDTVPLVQDREEGKEFIAPQLGEGTSTPIVGESSLPDRSQRLEPSLTMNQPDATVPTEKMQQEKRLDQATGMQEYRDMIGELKDMRVMLHKLLFAKQASEQLPQSLAEWREKLLQNEMQESTIATLLHDILLELPDPYHATQEEVDNLMKSRIAERVAKHVPDDSKTRNPQKYLFFFGPTGVGKTTTIAKLAAWHMLKEKRKVGFITADTYRIAAVEQLKTYANILNVPLEVVFSANEMENALDKMHGYDLIFIDTAGRNYRNDEFVSKIKEYLQWEEMSEHLLVMSLTSKFADMQAIIEQFKDVPISQVILTKADETLHYGPILSLLEQFDLPLSYLTTGQNVPDDIEVITTEKLTKLIVGEEAYA</sequence>
<dbReference type="InterPro" id="IPR000897">
    <property type="entry name" value="SRP54_GTPase_dom"/>
</dbReference>
<comment type="caution">
    <text evidence="17">The sequence shown here is derived from an EMBL/GenBank/DDBJ whole genome shotgun (WGS) entry which is preliminary data.</text>
</comment>
<keyword evidence="8" id="KW-0653">Protein transport</keyword>
<evidence type="ECO:0000256" key="11">
    <source>
        <dbReference type="ARBA" id="ARBA00023225"/>
    </source>
</evidence>
<dbReference type="EMBL" id="JAPTNE010000006">
    <property type="protein sequence ID" value="MCZ0806453.1"/>
    <property type="molecule type" value="Genomic_DNA"/>
</dbReference>
<dbReference type="PANTHER" id="PTHR43134:SF3">
    <property type="entry name" value="FLAGELLAR BIOSYNTHESIS PROTEIN FLHF"/>
    <property type="match status" value="1"/>
</dbReference>
<dbReference type="Pfam" id="PF00448">
    <property type="entry name" value="SRP54"/>
    <property type="match status" value="1"/>
</dbReference>
<feature type="region of interest" description="Disordered" evidence="14">
    <location>
        <begin position="57"/>
        <end position="102"/>
    </location>
</feature>
<evidence type="ECO:0000256" key="13">
    <source>
        <dbReference type="NCBIfam" id="TIGR03499"/>
    </source>
</evidence>
<dbReference type="RefSeq" id="WP_258433081.1">
    <property type="nucleotide sequence ID" value="NZ_JANSGW010000006.1"/>
</dbReference>
<dbReference type="SUPFAM" id="SSF52540">
    <property type="entry name" value="P-loop containing nucleoside triphosphate hydrolases"/>
    <property type="match status" value="1"/>
</dbReference>
<accession>A0AAP3DDV1</accession>
<dbReference type="SMART" id="SM00962">
    <property type="entry name" value="SRP54"/>
    <property type="match status" value="1"/>
</dbReference>
<keyword evidence="17" id="KW-0969">Cilium</keyword>
<dbReference type="InterPro" id="IPR047040">
    <property type="entry name" value="FlhF__GTPase_dom"/>
</dbReference>
<evidence type="ECO:0000256" key="14">
    <source>
        <dbReference type="SAM" id="MobiDB-lite"/>
    </source>
</evidence>
<keyword evidence="6" id="KW-0547">Nucleotide-binding</keyword>
<evidence type="ECO:0000259" key="16">
    <source>
        <dbReference type="SMART" id="SM00962"/>
    </source>
</evidence>
<evidence type="ECO:0000256" key="9">
    <source>
        <dbReference type="ARBA" id="ARBA00023134"/>
    </source>
</evidence>
<dbReference type="GO" id="GO:0044781">
    <property type="term" value="P:bacterial-type flagellum organization"/>
    <property type="evidence" value="ECO:0007669"/>
    <property type="project" value="UniProtKB-UniRule"/>
</dbReference>
<evidence type="ECO:0000256" key="5">
    <source>
        <dbReference type="ARBA" id="ARBA00022475"/>
    </source>
</evidence>
<organism evidence="17 18">
    <name type="scientific">Brevibacillus laterosporus</name>
    <name type="common">Bacillus laterosporus</name>
    <dbReference type="NCBI Taxonomy" id="1465"/>
    <lineage>
        <taxon>Bacteria</taxon>
        <taxon>Bacillati</taxon>
        <taxon>Bacillota</taxon>
        <taxon>Bacilli</taxon>
        <taxon>Bacillales</taxon>
        <taxon>Paenibacillaceae</taxon>
        <taxon>Brevibacillus</taxon>
    </lineage>
</organism>
<proteinExistence type="inferred from homology"/>
<dbReference type="InterPro" id="IPR020006">
    <property type="entry name" value="FlhF"/>
</dbReference>
<dbReference type="Proteomes" id="UP001077662">
    <property type="component" value="Unassembled WGS sequence"/>
</dbReference>
<dbReference type="GO" id="GO:0005525">
    <property type="term" value="F:GTP binding"/>
    <property type="evidence" value="ECO:0007669"/>
    <property type="project" value="UniProtKB-UniRule"/>
</dbReference>
<evidence type="ECO:0000256" key="3">
    <source>
        <dbReference type="ARBA" id="ARBA00014919"/>
    </source>
</evidence>
<keyword evidence="9" id="KW-0342">GTP-binding</keyword>
<evidence type="ECO:0000256" key="6">
    <source>
        <dbReference type="ARBA" id="ARBA00022741"/>
    </source>
</evidence>
<evidence type="ECO:0000256" key="1">
    <source>
        <dbReference type="ARBA" id="ARBA00004413"/>
    </source>
</evidence>
<evidence type="ECO:0000259" key="15">
    <source>
        <dbReference type="SMART" id="SM00382"/>
    </source>
</evidence>
<keyword evidence="5" id="KW-1003">Cell membrane</keyword>
<keyword evidence="17" id="KW-0966">Cell projection</keyword>
<keyword evidence="4" id="KW-0813">Transport</keyword>
<feature type="domain" description="AAA+ ATPase" evidence="15">
    <location>
        <begin position="345"/>
        <end position="510"/>
    </location>
</feature>